<evidence type="ECO:0000256" key="2">
    <source>
        <dbReference type="ARBA" id="ARBA00008088"/>
    </source>
</evidence>
<evidence type="ECO:0000256" key="6">
    <source>
        <dbReference type="SAM" id="MobiDB-lite"/>
    </source>
</evidence>
<evidence type="ECO:0000313" key="7">
    <source>
        <dbReference type="EMBL" id="KAG8524754.1"/>
    </source>
</evidence>
<evidence type="ECO:0000256" key="1">
    <source>
        <dbReference type="ARBA" id="ARBA00004988"/>
    </source>
</evidence>
<dbReference type="UniPathway" id="UPA00115">
    <property type="reaction ID" value="UER00412"/>
</dbReference>
<dbReference type="InterPro" id="IPR037171">
    <property type="entry name" value="NagB/RpiA_transferase-like"/>
</dbReference>
<dbReference type="EMBL" id="JAGFMF010011380">
    <property type="protein sequence ID" value="KAG8524754.1"/>
    <property type="molecule type" value="Genomic_DNA"/>
</dbReference>
<comment type="caution">
    <text evidence="7">The sequence shown here is derived from an EMBL/GenBank/DDBJ whole genome shotgun (WGS) entry which is preliminary data.</text>
</comment>
<sequence length="296" mass="33376">MRKWAHLSWDMGLNGRCHEDARTARTDCKDRQDRQRQRQRQQQREKKQPRGLELKTEFFMDLGTKLNTSDKDFNNICLAPSMIPKPEVAKRWPTAQQFTLKITKDCDFSVVHAVQLTAGGLKQENLNFVCVPTSFHALQLIPHYGLNLSDLHRHPEINFTIHGTDKVDADLHLIKGCGHCLAPGKIVTGYASHYIVISDFRKDSKNLEDQWHKEVPMEVIPIWGKIEQPPPLSPPPPPPLLLHSFYSSLLPPPPPSSPSSFFQARGTMCDGAHIAMKDTPGMVDTGLFSNMAESVG</sequence>
<comment type="similarity">
    <text evidence="2">Belongs to the ribose 5-phosphate isomerase family.</text>
</comment>
<evidence type="ECO:0000256" key="3">
    <source>
        <dbReference type="ARBA" id="ARBA00011959"/>
    </source>
</evidence>
<dbReference type="SUPFAM" id="SSF100950">
    <property type="entry name" value="NagB/RpiA/CoA transferase-like"/>
    <property type="match status" value="1"/>
</dbReference>
<dbReference type="PANTHER" id="PTHR11934">
    <property type="entry name" value="RIBOSE-5-PHOSPHATE ISOMERASE"/>
    <property type="match status" value="1"/>
</dbReference>
<feature type="non-terminal residue" evidence="7">
    <location>
        <position position="1"/>
    </location>
</feature>
<feature type="region of interest" description="Disordered" evidence="6">
    <location>
        <begin position="23"/>
        <end position="50"/>
    </location>
</feature>
<reference evidence="7" key="1">
    <citation type="journal article" date="2021" name="Evol. Appl.">
        <title>The genome of the Pyrenean desman and the effects of bottlenecks and inbreeding on the genomic landscape of an endangered species.</title>
        <authorList>
            <person name="Escoda L."/>
            <person name="Castresana J."/>
        </authorList>
    </citation>
    <scope>NUCLEOTIDE SEQUENCE</scope>
    <source>
        <strain evidence="7">IBE-C5619</strain>
    </source>
</reference>
<dbReference type="GO" id="GO:0006014">
    <property type="term" value="P:D-ribose metabolic process"/>
    <property type="evidence" value="ECO:0007669"/>
    <property type="project" value="TreeGrafter"/>
</dbReference>
<dbReference type="GO" id="GO:0009052">
    <property type="term" value="P:pentose-phosphate shunt, non-oxidative branch"/>
    <property type="evidence" value="ECO:0007669"/>
    <property type="project" value="InterPro"/>
</dbReference>
<comment type="pathway">
    <text evidence="1">Carbohydrate degradation; pentose phosphate pathway; D-ribose 5-phosphate from D-ribulose 5-phosphate (non-oxidative stage): step 1/1.</text>
</comment>
<dbReference type="Pfam" id="PF06026">
    <property type="entry name" value="Rib_5-P_isom_A"/>
    <property type="match status" value="1"/>
</dbReference>
<keyword evidence="8" id="KW-1185">Reference proteome</keyword>
<dbReference type="GO" id="GO:0005737">
    <property type="term" value="C:cytoplasm"/>
    <property type="evidence" value="ECO:0007669"/>
    <property type="project" value="TreeGrafter"/>
</dbReference>
<organism evidence="7 8">
    <name type="scientific">Galemys pyrenaicus</name>
    <name type="common">Iberian desman</name>
    <name type="synonym">Pyrenean desman</name>
    <dbReference type="NCBI Taxonomy" id="202257"/>
    <lineage>
        <taxon>Eukaryota</taxon>
        <taxon>Metazoa</taxon>
        <taxon>Chordata</taxon>
        <taxon>Craniata</taxon>
        <taxon>Vertebrata</taxon>
        <taxon>Euteleostomi</taxon>
        <taxon>Mammalia</taxon>
        <taxon>Eutheria</taxon>
        <taxon>Laurasiatheria</taxon>
        <taxon>Eulipotyphla</taxon>
        <taxon>Talpidae</taxon>
        <taxon>Galemys</taxon>
    </lineage>
</organism>
<dbReference type="AlphaFoldDB" id="A0A8J6DY72"/>
<protein>
    <recommendedName>
        <fullName evidence="3">ribose-5-phosphate isomerase</fullName>
        <ecNumber evidence="3">5.3.1.6</ecNumber>
    </recommendedName>
    <alternativeName>
        <fullName evidence="5">Phosphoriboisomerase</fullName>
    </alternativeName>
</protein>
<dbReference type="InterPro" id="IPR004788">
    <property type="entry name" value="Ribose5P_isomerase_type_A"/>
</dbReference>
<evidence type="ECO:0000256" key="5">
    <source>
        <dbReference type="ARBA" id="ARBA00029734"/>
    </source>
</evidence>
<dbReference type="PANTHER" id="PTHR11934:SF0">
    <property type="entry name" value="RIBOSE-5-PHOSPHATE ISOMERASE"/>
    <property type="match status" value="1"/>
</dbReference>
<keyword evidence="4 7" id="KW-0413">Isomerase</keyword>
<dbReference type="Gene3D" id="3.40.50.1360">
    <property type="match status" value="1"/>
</dbReference>
<evidence type="ECO:0000256" key="4">
    <source>
        <dbReference type="ARBA" id="ARBA00023235"/>
    </source>
</evidence>
<dbReference type="EC" id="5.3.1.6" evidence="3"/>
<dbReference type="Proteomes" id="UP000700334">
    <property type="component" value="Unassembled WGS sequence"/>
</dbReference>
<dbReference type="OrthoDB" id="1555531at2759"/>
<evidence type="ECO:0000313" key="8">
    <source>
        <dbReference type="Proteomes" id="UP000700334"/>
    </source>
</evidence>
<dbReference type="GO" id="GO:0004751">
    <property type="term" value="F:ribose-5-phosphate isomerase activity"/>
    <property type="evidence" value="ECO:0007669"/>
    <property type="project" value="UniProtKB-EC"/>
</dbReference>
<accession>A0A8J6DY72</accession>
<gene>
    <name evidence="7" type="ORF">J0S82_017732</name>
</gene>
<name>A0A8J6DY72_GALPY</name>
<proteinExistence type="inferred from homology"/>